<dbReference type="InParanoid" id="A0A165GKD7"/>
<organism evidence="6 7">
    <name type="scientific">Xylona heveae (strain CBS 132557 / TC161)</name>
    <dbReference type="NCBI Taxonomy" id="1328760"/>
    <lineage>
        <taxon>Eukaryota</taxon>
        <taxon>Fungi</taxon>
        <taxon>Dikarya</taxon>
        <taxon>Ascomycota</taxon>
        <taxon>Pezizomycotina</taxon>
        <taxon>Xylonomycetes</taxon>
        <taxon>Xylonales</taxon>
        <taxon>Xylonaceae</taxon>
        <taxon>Xylona</taxon>
    </lineage>
</organism>
<evidence type="ECO:0000313" key="7">
    <source>
        <dbReference type="Proteomes" id="UP000076632"/>
    </source>
</evidence>
<reference evidence="6 7" key="1">
    <citation type="journal article" date="2016" name="Fungal Biol.">
        <title>The genome of Xylona heveae provides a window into fungal endophytism.</title>
        <authorList>
            <person name="Gazis R."/>
            <person name="Kuo A."/>
            <person name="Riley R."/>
            <person name="LaButti K."/>
            <person name="Lipzen A."/>
            <person name="Lin J."/>
            <person name="Amirebrahimi M."/>
            <person name="Hesse C.N."/>
            <person name="Spatafora J.W."/>
            <person name="Henrissat B."/>
            <person name="Hainaut M."/>
            <person name="Grigoriev I.V."/>
            <person name="Hibbett D.S."/>
        </authorList>
    </citation>
    <scope>NUCLEOTIDE SEQUENCE [LARGE SCALE GENOMIC DNA]</scope>
    <source>
        <strain evidence="6 7">TC161</strain>
    </source>
</reference>
<accession>A0A165GKD7</accession>
<keyword evidence="7" id="KW-1185">Reference proteome</keyword>
<dbReference type="InterPro" id="IPR019412">
    <property type="entry name" value="IML2/TPR_39"/>
</dbReference>
<evidence type="ECO:0000256" key="4">
    <source>
        <dbReference type="ARBA" id="ARBA00043897"/>
    </source>
</evidence>
<dbReference type="GO" id="GO:0005634">
    <property type="term" value="C:nucleus"/>
    <property type="evidence" value="ECO:0007669"/>
    <property type="project" value="TreeGrafter"/>
</dbReference>
<evidence type="ECO:0000256" key="3">
    <source>
        <dbReference type="ARBA" id="ARBA00019539"/>
    </source>
</evidence>
<evidence type="ECO:0000256" key="1">
    <source>
        <dbReference type="ARBA" id="ARBA00011408"/>
    </source>
</evidence>
<protein>
    <recommendedName>
        <fullName evidence="2">Inclusion body clearance protein IML2</fullName>
    </recommendedName>
    <alternativeName>
        <fullName evidence="3">Inclusion body clearance protein iml2</fullName>
    </alternativeName>
</protein>
<gene>
    <name evidence="6" type="ORF">L228DRAFT_268772</name>
</gene>
<dbReference type="OMA" id="WNGYNRM"/>
<sequence length="764" mass="84965">MMRMGSWLGGKQKPNASTQSLTALDEPEHLEHAMRAVTWIINDDVDKAEAGLNEESSAFHKLGKGVVTFLKATLGFEQDVMREAQERLSDAENAAWHEQRHAQRDPGSYHSSIYPAGTEYALCQSEAQLMSAVVGVLNESLTESIKGFYKLRKAYITLESILAVESGFAKGKTVTTLGNASSASIHSNRTGGSIKSAKSIKNIPKSLVQKGGHSAEQASMASSVQTDETVLNGSVAQTDHASLGSPPPYSHPEDDDVDDFFDADETKEGGATPQDYEGHLEIKDTAAKMEKITIDTQSTNKGPATSSASQLQSPSSIVAQDESSADPDDFSNPIDIFVHSGSNLCFGLLLLLLSIIPPAFGKLLSIIGFRGDREKGVKLLWQATKYNNIHGAMAGIVILGYYNGLVSFCDIIPDTTPEGVGGYPKQRCEDLLAEMRRRYPQSHLWLLEEARMQAANKHLEKAVNLLSQDKKSMLKQVEALEMFEKSLNAMYLHRYELCAESFLKCITLNNWSHGLYYFIAGSCYVELYRQCKSIDEKQAALHAHKAEKYLKTATKHTGKKRFMARQLPFDEYVARKIRKWEQRSLDWKISFIDAIGVSPIEEMNYLWNGYKRMTAAHLEKSEAALAWFTSSENSNYSRESQDELGIASLLEAAILRYKGKNGEARKLLQDNVLFHDRSLFKGHNRDDWVLPTAHYEMAVTYWQDRDGTAADKDRLNECSFWLEKVAHWESFGLDARIGLKVTTAQETLKSMAARSSPSSSPSSS</sequence>
<feature type="region of interest" description="Disordered" evidence="5">
    <location>
        <begin position="238"/>
        <end position="279"/>
    </location>
</feature>
<dbReference type="GO" id="GO:0005829">
    <property type="term" value="C:cytosol"/>
    <property type="evidence" value="ECO:0007669"/>
    <property type="project" value="TreeGrafter"/>
</dbReference>
<feature type="compositionally biased region" description="Low complexity" evidence="5">
    <location>
        <begin position="303"/>
        <end position="316"/>
    </location>
</feature>
<evidence type="ECO:0000256" key="5">
    <source>
        <dbReference type="SAM" id="MobiDB-lite"/>
    </source>
</evidence>
<name>A0A165GKD7_XYLHT</name>
<proteinExistence type="predicted"/>
<dbReference type="GO" id="GO:0005741">
    <property type="term" value="C:mitochondrial outer membrane"/>
    <property type="evidence" value="ECO:0007669"/>
    <property type="project" value="TreeGrafter"/>
</dbReference>
<dbReference type="GeneID" id="28900329"/>
<dbReference type="Proteomes" id="UP000076632">
    <property type="component" value="Unassembled WGS sequence"/>
</dbReference>
<feature type="compositionally biased region" description="Acidic residues" evidence="5">
    <location>
        <begin position="253"/>
        <end position="265"/>
    </location>
</feature>
<dbReference type="FunCoup" id="A0A165GKD7">
    <property type="interactions" value="126"/>
</dbReference>
<dbReference type="PANTHER" id="PTHR31859:SF1">
    <property type="entry name" value="TETRATRICOPEPTIDE REPEAT PROTEIN 39C"/>
    <property type="match status" value="1"/>
</dbReference>
<dbReference type="Pfam" id="PF10300">
    <property type="entry name" value="Iml2-TPR_39"/>
    <property type="match status" value="1"/>
</dbReference>
<dbReference type="OrthoDB" id="2154985at2759"/>
<dbReference type="RefSeq" id="XP_018187852.1">
    <property type="nucleotide sequence ID" value="XM_018335192.1"/>
</dbReference>
<evidence type="ECO:0000313" key="6">
    <source>
        <dbReference type="EMBL" id="KZF22297.1"/>
    </source>
</evidence>
<evidence type="ECO:0000256" key="2">
    <source>
        <dbReference type="ARBA" id="ARBA00018424"/>
    </source>
</evidence>
<dbReference type="AlphaFoldDB" id="A0A165GKD7"/>
<dbReference type="EMBL" id="KV407459">
    <property type="protein sequence ID" value="KZF22297.1"/>
    <property type="molecule type" value="Genomic_DNA"/>
</dbReference>
<comment type="function">
    <text evidence="4">Inclusion body (IB) resident protein that interacts strongly with lipid droplet (LD) proteins. Involved in LD-mediated IB clearing after protein folding stress, probably by enabling access to the IBs of an LD-stored soluble sterol derivative that acts as a chaperone in inclusion clearing.</text>
</comment>
<comment type="subunit">
    <text evidence="1">Interacts with lipid droplet proteins.</text>
</comment>
<feature type="region of interest" description="Disordered" evidence="5">
    <location>
        <begin position="297"/>
        <end position="326"/>
    </location>
</feature>
<dbReference type="PANTHER" id="PTHR31859">
    <property type="entry name" value="TETRATRICOPEPTIDE REPEAT PROTEIN 39 FAMILY MEMBER"/>
    <property type="match status" value="1"/>
</dbReference>